<dbReference type="InterPro" id="IPR015116">
    <property type="entry name" value="Cdc42-bd-like"/>
</dbReference>
<proteinExistence type="predicted"/>
<sequence length="178" mass="21408">MRQSFTQSFNMISHMETHTDIEIVQLFDMPESLKAKRSLQRHATMHDKNRPIFNCTIMQPYTENLQRNRLQPRPCLPEYLRYQIFHMIPRSIDVTLWEFSHGEEPWVCLHGAEIFTKLKASERYPEPQRSFMHAGHDGINIEQYWGQPDYIDDIYLENSVLRKQESTYEIPLRKEESY</sequence>
<dbReference type="Gene3D" id="4.10.680.10">
    <property type="entry name" value="Cdc42-like binding domain"/>
    <property type="match status" value="1"/>
</dbReference>
<dbReference type="GeneID" id="9947242"/>
<organism evidence="4">
    <name type="scientific">Loa loa</name>
    <name type="common">Eye worm</name>
    <name type="synonym">Filaria loa</name>
    <dbReference type="NCBI Taxonomy" id="7209"/>
    <lineage>
        <taxon>Eukaryota</taxon>
        <taxon>Metazoa</taxon>
        <taxon>Ecdysozoa</taxon>
        <taxon>Nematoda</taxon>
        <taxon>Chromadorea</taxon>
        <taxon>Rhabditida</taxon>
        <taxon>Spirurina</taxon>
        <taxon>Spiruromorpha</taxon>
        <taxon>Filarioidea</taxon>
        <taxon>Onchocercidae</taxon>
        <taxon>Loa</taxon>
    </lineage>
</organism>
<dbReference type="GO" id="GO:0005737">
    <property type="term" value="C:cytoplasm"/>
    <property type="evidence" value="ECO:0007669"/>
    <property type="project" value="UniProtKB-SubCell"/>
</dbReference>
<dbReference type="EMBL" id="JH712254">
    <property type="protein sequence ID" value="EFO18694.1"/>
    <property type="molecule type" value="Genomic_DNA"/>
</dbReference>
<dbReference type="OrthoDB" id="2687452at2759"/>
<reference evidence="4" key="1">
    <citation type="submission" date="2012-04" db="EMBL/GenBank/DDBJ databases">
        <title>The Genome Sequence of Loa loa.</title>
        <authorList>
            <consortium name="The Broad Institute Genome Sequencing Platform"/>
            <consortium name="Broad Institute Genome Sequencing Center for Infectious Disease"/>
            <person name="Nutman T.B."/>
            <person name="Fink D.L."/>
            <person name="Russ C."/>
            <person name="Young S."/>
            <person name="Zeng Q."/>
            <person name="Gargeya S."/>
            <person name="Alvarado L."/>
            <person name="Berlin A."/>
            <person name="Chapman S.B."/>
            <person name="Chen Z."/>
            <person name="Freedman E."/>
            <person name="Gellesch M."/>
            <person name="Goldberg J."/>
            <person name="Griggs A."/>
            <person name="Gujja S."/>
            <person name="Heilman E.R."/>
            <person name="Heiman D."/>
            <person name="Howarth C."/>
            <person name="Mehta T."/>
            <person name="Neiman D."/>
            <person name="Pearson M."/>
            <person name="Roberts A."/>
            <person name="Saif S."/>
            <person name="Shea T."/>
            <person name="Shenoy N."/>
            <person name="Sisk P."/>
            <person name="Stolte C."/>
            <person name="Sykes S."/>
            <person name="White J."/>
            <person name="Yandava C."/>
            <person name="Haas B."/>
            <person name="Henn M.R."/>
            <person name="Nusbaum C."/>
            <person name="Birren B."/>
        </authorList>
    </citation>
    <scope>NUCLEOTIDE SEQUENCE [LARGE SCALE GENOMIC DNA]</scope>
</reference>
<dbReference type="RefSeq" id="XP_003145375.1">
    <property type="nucleotide sequence ID" value="XM_003145327.1"/>
</dbReference>
<evidence type="ECO:0000256" key="2">
    <source>
        <dbReference type="ARBA" id="ARBA00022490"/>
    </source>
</evidence>
<evidence type="ECO:0000313" key="4">
    <source>
        <dbReference type="EMBL" id="EFO18694.1"/>
    </source>
</evidence>
<keyword evidence="2" id="KW-0963">Cytoplasm</keyword>
<protein>
    <recommendedName>
        <fullName evidence="3">Cdc42 binding domain-containing protein</fullName>
    </recommendedName>
</protein>
<dbReference type="InParanoid" id="A0A1S0TRA7"/>
<evidence type="ECO:0000259" key="3">
    <source>
        <dbReference type="Pfam" id="PF09027"/>
    </source>
</evidence>
<dbReference type="AlphaFoldDB" id="A0A1S0TRA7"/>
<dbReference type="CTD" id="9947242"/>
<dbReference type="KEGG" id="loa:LOAG_09800"/>
<dbReference type="Pfam" id="PF09027">
    <property type="entry name" value="GTPase_binding"/>
    <property type="match status" value="1"/>
</dbReference>
<feature type="domain" description="Cdc42 binding" evidence="3">
    <location>
        <begin position="129"/>
        <end position="158"/>
    </location>
</feature>
<name>A0A1S0TRA7_LOALO</name>
<accession>A0A1S0TRA7</accession>
<dbReference type="InterPro" id="IPR037085">
    <property type="entry name" value="Cdc42-bd-like_dom_sf"/>
</dbReference>
<comment type="subcellular location">
    <subcellularLocation>
        <location evidence="1">Cytoplasm</location>
    </subcellularLocation>
</comment>
<gene>
    <name evidence="4" type="ORF">LOAG_09800</name>
</gene>
<evidence type="ECO:0000256" key="1">
    <source>
        <dbReference type="ARBA" id="ARBA00004496"/>
    </source>
</evidence>